<dbReference type="EMBL" id="AP025591">
    <property type="protein sequence ID" value="BDG01247.1"/>
    <property type="molecule type" value="Genomic_DNA"/>
</dbReference>
<keyword evidence="1" id="KW-0813">Transport</keyword>
<proteinExistence type="predicted"/>
<dbReference type="Gene3D" id="3.40.50.300">
    <property type="entry name" value="P-loop containing nucleotide triphosphate hydrolases"/>
    <property type="match status" value="2"/>
</dbReference>
<name>A0ABM7WP50_9BACT</name>
<dbReference type="InterPro" id="IPR017871">
    <property type="entry name" value="ABC_transporter-like_CS"/>
</dbReference>
<evidence type="ECO:0000313" key="10">
    <source>
        <dbReference type="EMBL" id="BDG01247.1"/>
    </source>
</evidence>
<dbReference type="PANTHER" id="PTHR43790">
    <property type="entry name" value="CARBOHYDRATE TRANSPORT ATP-BINDING PROTEIN MG119-RELATED"/>
    <property type="match status" value="1"/>
</dbReference>
<keyword evidence="8" id="KW-0472">Membrane</keyword>
<dbReference type="RefSeq" id="WP_248357639.1">
    <property type="nucleotide sequence ID" value="NZ_AP025591.1"/>
</dbReference>
<keyword evidence="4" id="KW-0677">Repeat</keyword>
<keyword evidence="11" id="KW-1185">Reference proteome</keyword>
<dbReference type="GO" id="GO:0005524">
    <property type="term" value="F:ATP binding"/>
    <property type="evidence" value="ECO:0007669"/>
    <property type="project" value="UniProtKB-KW"/>
</dbReference>
<dbReference type="Proteomes" id="UP001162891">
    <property type="component" value="Chromosome"/>
</dbReference>
<dbReference type="InterPro" id="IPR003593">
    <property type="entry name" value="AAA+_ATPase"/>
</dbReference>
<feature type="domain" description="ABC transporter" evidence="9">
    <location>
        <begin position="4"/>
        <end position="236"/>
    </location>
</feature>
<dbReference type="CDD" id="cd03216">
    <property type="entry name" value="ABC_Carb_Monos_I"/>
    <property type="match status" value="1"/>
</dbReference>
<protein>
    <submittedName>
        <fullName evidence="10">ABC transporter ATP-binding protein</fullName>
    </submittedName>
</protein>
<keyword evidence="7" id="KW-1278">Translocase</keyword>
<evidence type="ECO:0000256" key="2">
    <source>
        <dbReference type="ARBA" id="ARBA00022475"/>
    </source>
</evidence>
<organism evidence="10 11">
    <name type="scientific">Anaeromyxobacter oryzae</name>
    <dbReference type="NCBI Taxonomy" id="2918170"/>
    <lineage>
        <taxon>Bacteria</taxon>
        <taxon>Pseudomonadati</taxon>
        <taxon>Myxococcota</taxon>
        <taxon>Myxococcia</taxon>
        <taxon>Myxococcales</taxon>
        <taxon>Cystobacterineae</taxon>
        <taxon>Anaeromyxobacteraceae</taxon>
        <taxon>Anaeromyxobacter</taxon>
    </lineage>
</organism>
<evidence type="ECO:0000256" key="3">
    <source>
        <dbReference type="ARBA" id="ARBA00022597"/>
    </source>
</evidence>
<sequence length="481" mass="51880">MALLEMRGIRKRFGGVEALRGVDLALEAGEIHALVGENGAGKSTLMKVLSGALQPDAGEVELDGRPLRPRNVAEAQRAGVVMVYQELNLVPELTVAENLALGHLPVVVRYGRLYEAARALLGKMALELPPDAKVSSLGAGAQQLVAVARAFAQRAKVMVFDEPTATLSAGEVDQLFGLIRRLRTEGVAVAYISHRLEEIFELADRVTVLRDGERVATTGVGELTPARVVALMVGREVRAYQRPAHPAGEVLGTFEVQAPRLAPLSLALRRGEIVGLAGVVGSGRSEALEAMFGLRGRALWRGEPIGRPIDALRRRVFLVPADRKAQGLVLELAARENVVLSILPTLERLGVVVRARERRVVEEWFQRLSVRPPDPERLARTFSGGNQQKLVLAKGLATAPEVLLLEEPTRGVDVATRYEVYALLDDLARGGLGLVVSSSDTEELCGLCDRVLVFRGGRVVAELTAPLRREEVVARVTGAVA</sequence>
<evidence type="ECO:0000256" key="4">
    <source>
        <dbReference type="ARBA" id="ARBA00022737"/>
    </source>
</evidence>
<dbReference type="Pfam" id="PF00005">
    <property type="entry name" value="ABC_tran"/>
    <property type="match status" value="2"/>
</dbReference>
<keyword evidence="3" id="KW-0762">Sugar transport</keyword>
<feature type="domain" description="ABC transporter" evidence="9">
    <location>
        <begin position="245"/>
        <end position="481"/>
    </location>
</feature>
<evidence type="ECO:0000256" key="6">
    <source>
        <dbReference type="ARBA" id="ARBA00022840"/>
    </source>
</evidence>
<dbReference type="InterPro" id="IPR027417">
    <property type="entry name" value="P-loop_NTPase"/>
</dbReference>
<gene>
    <name evidence="10" type="ORF">AMOR_02430</name>
</gene>
<evidence type="ECO:0000259" key="9">
    <source>
        <dbReference type="PROSITE" id="PS50893"/>
    </source>
</evidence>
<accession>A0ABM7WP50</accession>
<keyword evidence="2" id="KW-1003">Cell membrane</keyword>
<dbReference type="PROSITE" id="PS00211">
    <property type="entry name" value="ABC_TRANSPORTER_1"/>
    <property type="match status" value="1"/>
</dbReference>
<dbReference type="PROSITE" id="PS50893">
    <property type="entry name" value="ABC_TRANSPORTER_2"/>
    <property type="match status" value="2"/>
</dbReference>
<evidence type="ECO:0000256" key="5">
    <source>
        <dbReference type="ARBA" id="ARBA00022741"/>
    </source>
</evidence>
<dbReference type="SMART" id="SM00382">
    <property type="entry name" value="AAA"/>
    <property type="match status" value="2"/>
</dbReference>
<dbReference type="PANTHER" id="PTHR43790:SF3">
    <property type="entry name" value="D-ALLOSE IMPORT ATP-BINDING PROTEIN ALSA-RELATED"/>
    <property type="match status" value="1"/>
</dbReference>
<dbReference type="InterPro" id="IPR050107">
    <property type="entry name" value="ABC_carbohydrate_import_ATPase"/>
</dbReference>
<dbReference type="SUPFAM" id="SSF52540">
    <property type="entry name" value="P-loop containing nucleoside triphosphate hydrolases"/>
    <property type="match status" value="2"/>
</dbReference>
<evidence type="ECO:0000256" key="1">
    <source>
        <dbReference type="ARBA" id="ARBA00022448"/>
    </source>
</evidence>
<reference evidence="11" key="1">
    <citation type="journal article" date="2022" name="Int. J. Syst. Evol. Microbiol.">
        <title>Anaeromyxobacter oryzae sp. nov., Anaeromyxobacter diazotrophicus sp. nov. and Anaeromyxobacter paludicola sp. nov., isolated from paddy soils.</title>
        <authorList>
            <person name="Itoh H."/>
            <person name="Xu Z."/>
            <person name="Mise K."/>
            <person name="Masuda Y."/>
            <person name="Ushijima N."/>
            <person name="Hayakawa C."/>
            <person name="Shiratori Y."/>
            <person name="Senoo K."/>
        </authorList>
    </citation>
    <scope>NUCLEOTIDE SEQUENCE [LARGE SCALE GENOMIC DNA]</scope>
    <source>
        <strain evidence="11">Red232</strain>
    </source>
</reference>
<dbReference type="CDD" id="cd03215">
    <property type="entry name" value="ABC_Carb_Monos_II"/>
    <property type="match status" value="1"/>
</dbReference>
<dbReference type="InterPro" id="IPR003439">
    <property type="entry name" value="ABC_transporter-like_ATP-bd"/>
</dbReference>
<evidence type="ECO:0000256" key="8">
    <source>
        <dbReference type="ARBA" id="ARBA00023136"/>
    </source>
</evidence>
<evidence type="ECO:0000313" key="11">
    <source>
        <dbReference type="Proteomes" id="UP001162891"/>
    </source>
</evidence>
<keyword evidence="6 10" id="KW-0067">ATP-binding</keyword>
<keyword evidence="5" id="KW-0547">Nucleotide-binding</keyword>
<evidence type="ECO:0000256" key="7">
    <source>
        <dbReference type="ARBA" id="ARBA00022967"/>
    </source>
</evidence>